<dbReference type="EMBL" id="AMCI01003684">
    <property type="protein sequence ID" value="EJW99710.1"/>
    <property type="molecule type" value="Genomic_DNA"/>
</dbReference>
<comment type="caution">
    <text evidence="1">The sequence shown here is derived from an EMBL/GenBank/DDBJ whole genome shotgun (WGS) entry which is preliminary data.</text>
</comment>
<proteinExistence type="predicted"/>
<organism evidence="1">
    <name type="scientific">gut metagenome</name>
    <dbReference type="NCBI Taxonomy" id="749906"/>
    <lineage>
        <taxon>unclassified sequences</taxon>
        <taxon>metagenomes</taxon>
        <taxon>organismal metagenomes</taxon>
    </lineage>
</organism>
<dbReference type="AlphaFoldDB" id="J9CI33"/>
<name>J9CI33_9ZZZZ</name>
<evidence type="ECO:0000313" key="1">
    <source>
        <dbReference type="EMBL" id="EJW99710.1"/>
    </source>
</evidence>
<accession>J9CI33</accession>
<sequence>MVYENSTRKRIKAWFSHWYRHWHRYRRTPRRPLYRNRPLAYFQLNIKQQRHRSLCKL</sequence>
<gene>
    <name evidence="1" type="ORF">EVA_12183</name>
</gene>
<reference evidence="1" key="1">
    <citation type="journal article" date="2012" name="PLoS ONE">
        <title>Gene sets for utilization of primary and secondary nutrition supplies in the distal gut of endangered iberian lynx.</title>
        <authorList>
            <person name="Alcaide M."/>
            <person name="Messina E."/>
            <person name="Richter M."/>
            <person name="Bargiela R."/>
            <person name="Peplies J."/>
            <person name="Huws S.A."/>
            <person name="Newbold C.J."/>
            <person name="Golyshin P.N."/>
            <person name="Simon M.A."/>
            <person name="Lopez G."/>
            <person name="Yakimov M.M."/>
            <person name="Ferrer M."/>
        </authorList>
    </citation>
    <scope>NUCLEOTIDE SEQUENCE</scope>
</reference>
<protein>
    <submittedName>
        <fullName evidence="1">Uncharacterized protein</fullName>
    </submittedName>
</protein>